<gene>
    <name evidence="1" type="ORF">ACJRO7_033875</name>
</gene>
<organism evidence="1 2">
    <name type="scientific">Eucalyptus globulus</name>
    <name type="common">Tasmanian blue gum</name>
    <dbReference type="NCBI Taxonomy" id="34317"/>
    <lineage>
        <taxon>Eukaryota</taxon>
        <taxon>Viridiplantae</taxon>
        <taxon>Streptophyta</taxon>
        <taxon>Embryophyta</taxon>
        <taxon>Tracheophyta</taxon>
        <taxon>Spermatophyta</taxon>
        <taxon>Magnoliopsida</taxon>
        <taxon>eudicotyledons</taxon>
        <taxon>Gunneridae</taxon>
        <taxon>Pentapetalae</taxon>
        <taxon>rosids</taxon>
        <taxon>malvids</taxon>
        <taxon>Myrtales</taxon>
        <taxon>Myrtaceae</taxon>
        <taxon>Myrtoideae</taxon>
        <taxon>Eucalypteae</taxon>
        <taxon>Eucalyptus</taxon>
    </lineage>
</organism>
<name>A0ABD3J5G3_EUCGL</name>
<proteinExistence type="predicted"/>
<dbReference type="AlphaFoldDB" id="A0ABD3J5G3"/>
<protein>
    <submittedName>
        <fullName evidence="1">Uncharacterized protein</fullName>
    </submittedName>
</protein>
<keyword evidence="2" id="KW-1185">Reference proteome</keyword>
<dbReference type="Proteomes" id="UP001634007">
    <property type="component" value="Unassembled WGS sequence"/>
</dbReference>
<accession>A0ABD3J5G3</accession>
<dbReference type="EMBL" id="JBJKBG010000009">
    <property type="protein sequence ID" value="KAL3721446.1"/>
    <property type="molecule type" value="Genomic_DNA"/>
</dbReference>
<sequence>MEDECERDLSEDLPPFEDDLGALSVDAEEPKELQLVLVSVHRSFRTEKSRTSETIDGLRETAIFLEAEQAKRFRDSDTYKGS</sequence>
<reference evidence="1 2" key="1">
    <citation type="submission" date="2024-11" db="EMBL/GenBank/DDBJ databases">
        <title>Chromosome-level genome assembly of Eucalyptus globulus Labill. provides insights into its genome evolution.</title>
        <authorList>
            <person name="Li X."/>
        </authorList>
    </citation>
    <scope>NUCLEOTIDE SEQUENCE [LARGE SCALE GENOMIC DNA]</scope>
    <source>
        <strain evidence="1">CL2024</strain>
        <tissue evidence="1">Fresh tender leaves</tissue>
    </source>
</reference>
<evidence type="ECO:0000313" key="1">
    <source>
        <dbReference type="EMBL" id="KAL3721446.1"/>
    </source>
</evidence>
<evidence type="ECO:0000313" key="2">
    <source>
        <dbReference type="Proteomes" id="UP001634007"/>
    </source>
</evidence>
<comment type="caution">
    <text evidence="1">The sequence shown here is derived from an EMBL/GenBank/DDBJ whole genome shotgun (WGS) entry which is preliminary data.</text>
</comment>